<sequence>MPYGDEENITARRAAQLRSKLDISKEVEIGEHIYSFKTRLFPDLKFSMAAPEQMEELTGDALILKYPSQFRPQMILTTLDGALNLTLDRLESERIESESILEMVQNLRMAAKRMNPSAIYTPVDWIDADIPVACFESWVGLFDGEIWQITFGASIKGVLLMGGFCAPKEQSQSWSVLARQMIETLHILPD</sequence>
<dbReference type="Proteomes" id="UP000095765">
    <property type="component" value="Unassembled WGS sequence"/>
</dbReference>
<protein>
    <recommendedName>
        <fullName evidence="3">DUF1795 domain-containing protein</fullName>
    </recommendedName>
</protein>
<evidence type="ECO:0000313" key="2">
    <source>
        <dbReference type="Proteomes" id="UP000095765"/>
    </source>
</evidence>
<dbReference type="EMBL" id="CZBE01000001">
    <property type="protein sequence ID" value="CUP22533.1"/>
    <property type="molecule type" value="Genomic_DNA"/>
</dbReference>
<gene>
    <name evidence="1" type="ORF">ERS852551_00148</name>
</gene>
<accession>A0A174LEI3</accession>
<organism evidence="1 2">
    <name type="scientific">Anaerotruncus colihominis</name>
    <dbReference type="NCBI Taxonomy" id="169435"/>
    <lineage>
        <taxon>Bacteria</taxon>
        <taxon>Bacillati</taxon>
        <taxon>Bacillota</taxon>
        <taxon>Clostridia</taxon>
        <taxon>Eubacteriales</taxon>
        <taxon>Oscillospiraceae</taxon>
        <taxon>Anaerotruncus</taxon>
    </lineage>
</organism>
<dbReference type="RefSeq" id="WP_024731071.1">
    <property type="nucleotide sequence ID" value="NZ_CABIWA010000002.1"/>
</dbReference>
<dbReference type="AlphaFoldDB" id="A0A174LEI3"/>
<proteinExistence type="predicted"/>
<evidence type="ECO:0000313" key="1">
    <source>
        <dbReference type="EMBL" id="CUP22533.1"/>
    </source>
</evidence>
<dbReference type="GeneID" id="72463271"/>
<dbReference type="OrthoDB" id="249246at2"/>
<evidence type="ECO:0008006" key="3">
    <source>
        <dbReference type="Google" id="ProtNLM"/>
    </source>
</evidence>
<reference evidence="1 2" key="1">
    <citation type="submission" date="2015-09" db="EMBL/GenBank/DDBJ databases">
        <authorList>
            <consortium name="Pathogen Informatics"/>
        </authorList>
    </citation>
    <scope>NUCLEOTIDE SEQUENCE [LARGE SCALE GENOMIC DNA]</scope>
    <source>
        <strain evidence="1 2">2789STDY5834939</strain>
    </source>
</reference>
<name>A0A174LEI3_9FIRM</name>